<feature type="chain" id="PRO_5015467766" evidence="1">
    <location>
        <begin position="19"/>
        <end position="169"/>
    </location>
</feature>
<feature type="signal peptide" evidence="1">
    <location>
        <begin position="1"/>
        <end position="18"/>
    </location>
</feature>
<dbReference type="Proteomes" id="UP000238350">
    <property type="component" value="Unassembled WGS sequence"/>
</dbReference>
<protein>
    <submittedName>
        <fullName evidence="2">Uncharacterized protein</fullName>
    </submittedName>
</protein>
<evidence type="ECO:0000313" key="3">
    <source>
        <dbReference type="Proteomes" id="UP000238350"/>
    </source>
</evidence>
<dbReference type="EMBL" id="NDIQ01000022">
    <property type="protein sequence ID" value="PRT55747.1"/>
    <property type="molecule type" value="Genomic_DNA"/>
</dbReference>
<dbReference type="GeneID" id="36517115"/>
<accession>A0A2T0FLA3</accession>
<keyword evidence="1" id="KW-0732">Signal</keyword>
<evidence type="ECO:0000313" key="2">
    <source>
        <dbReference type="EMBL" id="PRT55747.1"/>
    </source>
</evidence>
<proteinExistence type="predicted"/>
<name>A0A2T0FLA3_9ASCO</name>
<reference evidence="2 3" key="1">
    <citation type="submission" date="2017-04" db="EMBL/GenBank/DDBJ databases">
        <title>Genome sequencing of [Candida] sorbophila.</title>
        <authorList>
            <person name="Ahn J.O."/>
        </authorList>
    </citation>
    <scope>NUCLEOTIDE SEQUENCE [LARGE SCALE GENOMIC DNA]</scope>
    <source>
        <strain evidence="2 3">DS02</strain>
    </source>
</reference>
<sequence>MQFSTLLTIATFAATSFADAAGSAQVSCWTKIGGTCYGVADSVAKRELTSVSTTSPYLVNEDAIIKVSPATLSSMVQDLHLDGSKVANFFGLAKSDATTLSDNSNSYFALTSDSLDALATYLDVPLEKIANYFGLYASDASLEARYDGRSRECYQYLRSRCWRIGGANL</sequence>
<dbReference type="AlphaFoldDB" id="A0A2T0FLA3"/>
<gene>
    <name evidence="2" type="ORF">B9G98_03367</name>
</gene>
<keyword evidence="3" id="KW-1185">Reference proteome</keyword>
<dbReference type="RefSeq" id="XP_024665692.1">
    <property type="nucleotide sequence ID" value="XM_024809924.1"/>
</dbReference>
<evidence type="ECO:0000256" key="1">
    <source>
        <dbReference type="SAM" id="SignalP"/>
    </source>
</evidence>
<organism evidence="2 3">
    <name type="scientific">Wickerhamiella sorbophila</name>
    <dbReference type="NCBI Taxonomy" id="45607"/>
    <lineage>
        <taxon>Eukaryota</taxon>
        <taxon>Fungi</taxon>
        <taxon>Dikarya</taxon>
        <taxon>Ascomycota</taxon>
        <taxon>Saccharomycotina</taxon>
        <taxon>Dipodascomycetes</taxon>
        <taxon>Dipodascales</taxon>
        <taxon>Trichomonascaceae</taxon>
        <taxon>Wickerhamiella</taxon>
    </lineage>
</organism>
<comment type="caution">
    <text evidence="2">The sequence shown here is derived from an EMBL/GenBank/DDBJ whole genome shotgun (WGS) entry which is preliminary data.</text>
</comment>